<dbReference type="InterPro" id="IPR050055">
    <property type="entry name" value="EF-Tu_GTPase"/>
</dbReference>
<gene>
    <name evidence="10" type="ORF">GGR95_000381</name>
</gene>
<evidence type="ECO:0000259" key="9">
    <source>
        <dbReference type="PROSITE" id="PS51722"/>
    </source>
</evidence>
<dbReference type="Pfam" id="PF25461">
    <property type="entry name" value="Beta-barrel_SelB"/>
    <property type="match status" value="1"/>
</dbReference>
<dbReference type="InterPro" id="IPR036388">
    <property type="entry name" value="WH-like_DNA-bd_sf"/>
</dbReference>
<dbReference type="InterPro" id="IPR015191">
    <property type="entry name" value="SelB_WHD4"/>
</dbReference>
<keyword evidence="5" id="KW-0648">Protein biosynthesis</keyword>
<dbReference type="Gene3D" id="3.40.50.300">
    <property type="entry name" value="P-loop containing nucleotide triphosphate hydrolases"/>
    <property type="match status" value="1"/>
</dbReference>
<dbReference type="GO" id="GO:0003723">
    <property type="term" value="F:RNA binding"/>
    <property type="evidence" value="ECO:0007669"/>
    <property type="project" value="InterPro"/>
</dbReference>
<evidence type="ECO:0000256" key="8">
    <source>
        <dbReference type="ARBA" id="ARBA00031615"/>
    </source>
</evidence>
<dbReference type="InterPro" id="IPR000795">
    <property type="entry name" value="T_Tr_GTP-bd_dom"/>
</dbReference>
<dbReference type="Pfam" id="PF03144">
    <property type="entry name" value="GTP_EFTU_D2"/>
    <property type="match status" value="1"/>
</dbReference>
<keyword evidence="3" id="KW-0963">Cytoplasm</keyword>
<dbReference type="PANTHER" id="PTHR43721:SF22">
    <property type="entry name" value="ELONGATION FACTOR TU, MITOCHONDRIAL"/>
    <property type="match status" value="1"/>
</dbReference>
<dbReference type="InterPro" id="IPR027417">
    <property type="entry name" value="P-loop_NTPase"/>
</dbReference>
<dbReference type="Pfam" id="PF00009">
    <property type="entry name" value="GTP_EFTU"/>
    <property type="match status" value="1"/>
</dbReference>
<dbReference type="SUPFAM" id="SSF50465">
    <property type="entry name" value="EF-Tu/eEF-1alpha/eIF2-gamma C-terminal domain"/>
    <property type="match status" value="1"/>
</dbReference>
<dbReference type="SUPFAM" id="SSF50447">
    <property type="entry name" value="Translation proteins"/>
    <property type="match status" value="1"/>
</dbReference>
<dbReference type="NCBIfam" id="TIGR00475">
    <property type="entry name" value="selB"/>
    <property type="match status" value="1"/>
</dbReference>
<dbReference type="AlphaFoldDB" id="A0A7W6GZ83"/>
<dbReference type="Proteomes" id="UP000530268">
    <property type="component" value="Unassembled WGS sequence"/>
</dbReference>
<dbReference type="InterPro" id="IPR057335">
    <property type="entry name" value="Beta-barrel_SelB"/>
</dbReference>
<dbReference type="Gene3D" id="1.10.10.10">
    <property type="entry name" value="Winged helix-like DNA-binding domain superfamily/Winged helix DNA-binding domain"/>
    <property type="match status" value="1"/>
</dbReference>
<dbReference type="SUPFAM" id="SSF46785">
    <property type="entry name" value="Winged helix' DNA-binding domain"/>
    <property type="match status" value="1"/>
</dbReference>
<sequence>MNSCCIVVVGHVDHGKTSLVRALTGIETDRLPEEKARGLSITPGFAHRNTATSVLDFIDAPGHEDFIQAMVAGASGAQAALVVISATDSICAQTREHLAILEILGITQGVIAVTKSDLLHSEDHEARLADLRNAMSATAMAHAPMVLCSAHSREGIETLDAALQDLALDRDAQTADHPPMLPVDRVFSKSGHGTVVTGTLLGGDLAVGAGVVIQPQQRSATVRGLQCRGASTDLVRAGERVAVNLRGVSVEEIQRGSVISVKGAGAPTTCIDVRIELQAGVAKGLRHMEDVRVLFGTAHEVASVRLFGGGGIDPTQAGFAQLRFKKPVFGYEGQRAVLRRLSPSETMGGAVFLNTQASPTRAGDKTRLEILQAVHDGSALAIATAVGRANGGACSLGDLARLARMSADAVRNDLGDDFMNLNADQVAPKSAIHTAKAEFLAALMAYHAKYPLRFMAPRGAIVLRGVCDSLHAHVEAVLSQGGEIRQNDTGLAMCDHDPFDNLTADQQADLREMEVVFQAAGIETLAASEAFDPALVDVLLGMGRIAALHNVALKQRLLLHSDTLNAAAARLNDSFPMPLEFTTSQARTALGTSRKIIVPVLEHFDKCGVTVRLGNARQMTGLILVSLPALPC</sequence>
<keyword evidence="6" id="KW-0342">GTP-binding</keyword>
<dbReference type="PANTHER" id="PTHR43721">
    <property type="entry name" value="ELONGATION FACTOR TU-RELATED"/>
    <property type="match status" value="1"/>
</dbReference>
<dbReference type="GO" id="GO:0003924">
    <property type="term" value="F:GTPase activity"/>
    <property type="evidence" value="ECO:0007669"/>
    <property type="project" value="InterPro"/>
</dbReference>
<proteinExistence type="predicted"/>
<dbReference type="InterPro" id="IPR009000">
    <property type="entry name" value="Transl_B-barrel_sf"/>
</dbReference>
<comment type="function">
    <text evidence="7">Translation factor necessary for the incorporation of selenocysteine into proteins. It probably replaces EF-Tu for the insertion of selenocysteine directed by the UGA codon. SelB binds GTP and GDP.</text>
</comment>
<dbReference type="InterPro" id="IPR004535">
    <property type="entry name" value="Transl_elong_SelB"/>
</dbReference>
<dbReference type="InterPro" id="IPR004161">
    <property type="entry name" value="EFTu-like_2"/>
</dbReference>
<comment type="subcellular location">
    <subcellularLocation>
        <location evidence="1">Cytoplasm</location>
    </subcellularLocation>
</comment>
<keyword evidence="11" id="KW-1185">Reference proteome</keyword>
<evidence type="ECO:0000256" key="5">
    <source>
        <dbReference type="ARBA" id="ARBA00022917"/>
    </source>
</evidence>
<dbReference type="Pfam" id="PF09107">
    <property type="entry name" value="WHD_3rd_SelB"/>
    <property type="match status" value="1"/>
</dbReference>
<evidence type="ECO:0000313" key="11">
    <source>
        <dbReference type="Proteomes" id="UP000530268"/>
    </source>
</evidence>
<keyword evidence="10" id="KW-0251">Elongation factor</keyword>
<dbReference type="GO" id="GO:0003746">
    <property type="term" value="F:translation elongation factor activity"/>
    <property type="evidence" value="ECO:0007669"/>
    <property type="project" value="UniProtKB-KW"/>
</dbReference>
<accession>A0A7W6GZ83</accession>
<evidence type="ECO:0000313" key="10">
    <source>
        <dbReference type="EMBL" id="MBB3992762.1"/>
    </source>
</evidence>
<dbReference type="GO" id="GO:0004020">
    <property type="term" value="F:adenylylsulfate kinase activity"/>
    <property type="evidence" value="ECO:0007669"/>
    <property type="project" value="UniProtKB-EC"/>
</dbReference>
<dbReference type="PROSITE" id="PS51722">
    <property type="entry name" value="G_TR_2"/>
    <property type="match status" value="1"/>
</dbReference>
<feature type="domain" description="Tr-type G" evidence="9">
    <location>
        <begin position="1"/>
        <end position="174"/>
    </location>
</feature>
<evidence type="ECO:0000256" key="6">
    <source>
        <dbReference type="ARBA" id="ARBA00023134"/>
    </source>
</evidence>
<comment type="caution">
    <text evidence="10">The sequence shown here is derived from an EMBL/GenBank/DDBJ whole genome shotgun (WGS) entry which is preliminary data.</text>
</comment>
<name>A0A7W6GZ83_9RHOB</name>
<evidence type="ECO:0000256" key="3">
    <source>
        <dbReference type="ARBA" id="ARBA00022490"/>
    </source>
</evidence>
<dbReference type="InterPro" id="IPR036390">
    <property type="entry name" value="WH_DNA-bd_sf"/>
</dbReference>
<evidence type="ECO:0000256" key="1">
    <source>
        <dbReference type="ARBA" id="ARBA00004496"/>
    </source>
</evidence>
<dbReference type="InterPro" id="IPR009001">
    <property type="entry name" value="Transl_elong_EF1A/Init_IF2_C"/>
</dbReference>
<evidence type="ECO:0000256" key="4">
    <source>
        <dbReference type="ARBA" id="ARBA00022741"/>
    </source>
</evidence>
<protein>
    <recommendedName>
        <fullName evidence="2">Selenocysteine-specific elongation factor</fullName>
    </recommendedName>
    <alternativeName>
        <fullName evidence="8">SelB translation factor</fullName>
    </alternativeName>
</protein>
<dbReference type="EMBL" id="JACIEI010000001">
    <property type="protein sequence ID" value="MBB3992762.1"/>
    <property type="molecule type" value="Genomic_DNA"/>
</dbReference>
<organism evidence="10 11">
    <name type="scientific">Sulfitobacter undariae</name>
    <dbReference type="NCBI Taxonomy" id="1563671"/>
    <lineage>
        <taxon>Bacteria</taxon>
        <taxon>Pseudomonadati</taxon>
        <taxon>Pseudomonadota</taxon>
        <taxon>Alphaproteobacteria</taxon>
        <taxon>Rhodobacterales</taxon>
        <taxon>Roseobacteraceae</taxon>
        <taxon>Sulfitobacter</taxon>
    </lineage>
</organism>
<reference evidence="10 11" key="1">
    <citation type="submission" date="2020-08" db="EMBL/GenBank/DDBJ databases">
        <title>Genomic Encyclopedia of Type Strains, Phase IV (KMG-IV): sequencing the most valuable type-strain genomes for metagenomic binning, comparative biology and taxonomic classification.</title>
        <authorList>
            <person name="Goeker M."/>
        </authorList>
    </citation>
    <scope>NUCLEOTIDE SEQUENCE [LARGE SCALE GENOMIC DNA]</scope>
    <source>
        <strain evidence="10 11">DSM 102234</strain>
    </source>
</reference>
<dbReference type="GO" id="GO:0001514">
    <property type="term" value="P:selenocysteine incorporation"/>
    <property type="evidence" value="ECO:0007669"/>
    <property type="project" value="InterPro"/>
</dbReference>
<dbReference type="GO" id="GO:0005737">
    <property type="term" value="C:cytoplasm"/>
    <property type="evidence" value="ECO:0007669"/>
    <property type="project" value="UniProtKB-SubCell"/>
</dbReference>
<dbReference type="SUPFAM" id="SSF52540">
    <property type="entry name" value="P-loop containing nucleoside triphosphate hydrolases"/>
    <property type="match status" value="1"/>
</dbReference>
<dbReference type="Gene3D" id="2.40.30.10">
    <property type="entry name" value="Translation factors"/>
    <property type="match status" value="1"/>
</dbReference>
<dbReference type="RefSeq" id="WP_184562186.1">
    <property type="nucleotide sequence ID" value="NZ_JACIEI010000001.1"/>
</dbReference>
<keyword evidence="4" id="KW-0547">Nucleotide-binding</keyword>
<evidence type="ECO:0000256" key="7">
    <source>
        <dbReference type="ARBA" id="ARBA00025526"/>
    </source>
</evidence>
<dbReference type="GO" id="GO:0005525">
    <property type="term" value="F:GTP binding"/>
    <property type="evidence" value="ECO:0007669"/>
    <property type="project" value="UniProtKB-KW"/>
</dbReference>
<evidence type="ECO:0000256" key="2">
    <source>
        <dbReference type="ARBA" id="ARBA00015953"/>
    </source>
</evidence>